<organism evidence="1">
    <name type="scientific">bioreactor metagenome</name>
    <dbReference type="NCBI Taxonomy" id="1076179"/>
    <lineage>
        <taxon>unclassified sequences</taxon>
        <taxon>metagenomes</taxon>
        <taxon>ecological metagenomes</taxon>
    </lineage>
</organism>
<accession>A0A645H896</accession>
<reference evidence="1" key="1">
    <citation type="submission" date="2019-08" db="EMBL/GenBank/DDBJ databases">
        <authorList>
            <person name="Kucharzyk K."/>
            <person name="Murdoch R.W."/>
            <person name="Higgins S."/>
            <person name="Loffler F."/>
        </authorList>
    </citation>
    <scope>NUCLEOTIDE SEQUENCE</scope>
</reference>
<dbReference type="EMBL" id="VSSQ01087911">
    <property type="protein sequence ID" value="MPN34726.1"/>
    <property type="molecule type" value="Genomic_DNA"/>
</dbReference>
<evidence type="ECO:0000313" key="1">
    <source>
        <dbReference type="EMBL" id="MPN34726.1"/>
    </source>
</evidence>
<comment type="caution">
    <text evidence="1">The sequence shown here is derived from an EMBL/GenBank/DDBJ whole genome shotgun (WGS) entry which is preliminary data.</text>
</comment>
<dbReference type="AlphaFoldDB" id="A0A645H896"/>
<proteinExistence type="predicted"/>
<protein>
    <submittedName>
        <fullName evidence="1">Uncharacterized protein</fullName>
    </submittedName>
</protein>
<gene>
    <name evidence="1" type="ORF">SDC9_182220</name>
</gene>
<name>A0A645H896_9ZZZZ</name>
<sequence length="118" mass="12963">MAGTVMNITANPFIPMGPSLTMRFKKEYLYSLSPEQKTKINAIADGAAPANAYAILVTIFLKSRPSIIGTANTPQVHAIVTIMYSTPCLSFFIVCRKITPNYLLALYSSKFLFIPLPT</sequence>